<accession>A0AB34HDV3</accession>
<sequence>MSLEKRGKNGEKCTRPMKYTDWTSTELIKVNLHTACDAPLKGDELQASAGPPLAASRLPPVKLIRLLTLTQLFFTWTNSLLPTNRELPDSPEKVHLGGGRSQLPAQPASAGLLHLPLSGLPLSPRRCGSRGPGPRLLRVAKEKHQGAGCLLKMQNQCRHALFQDKQKLSHHEWGETLDDTEAAKALEKSLNRAARDLRALRSARADSV</sequence>
<dbReference type="Proteomes" id="UP001159641">
    <property type="component" value="Unassembled WGS sequence"/>
</dbReference>
<evidence type="ECO:0000313" key="2">
    <source>
        <dbReference type="Proteomes" id="UP001159641"/>
    </source>
</evidence>
<name>A0AB34HDV3_ESCRO</name>
<dbReference type="Gene3D" id="1.20.1260.10">
    <property type="match status" value="1"/>
</dbReference>
<dbReference type="InterPro" id="IPR012347">
    <property type="entry name" value="Ferritin-like"/>
</dbReference>
<dbReference type="EMBL" id="JAIQCJ010001324">
    <property type="protein sequence ID" value="KAJ8791027.1"/>
    <property type="molecule type" value="Genomic_DNA"/>
</dbReference>
<comment type="caution">
    <text evidence="1">The sequence shown here is derived from an EMBL/GenBank/DDBJ whole genome shotgun (WGS) entry which is preliminary data.</text>
</comment>
<proteinExistence type="predicted"/>
<dbReference type="AlphaFoldDB" id="A0AB34HDV3"/>
<evidence type="ECO:0000313" key="1">
    <source>
        <dbReference type="EMBL" id="KAJ8791027.1"/>
    </source>
</evidence>
<dbReference type="SUPFAM" id="SSF47240">
    <property type="entry name" value="Ferritin-like"/>
    <property type="match status" value="1"/>
</dbReference>
<keyword evidence="2" id="KW-1185">Reference proteome</keyword>
<organism evidence="1 2">
    <name type="scientific">Eschrichtius robustus</name>
    <name type="common">California gray whale</name>
    <name type="synonym">Eschrichtius gibbosus</name>
    <dbReference type="NCBI Taxonomy" id="9764"/>
    <lineage>
        <taxon>Eukaryota</taxon>
        <taxon>Metazoa</taxon>
        <taxon>Chordata</taxon>
        <taxon>Craniata</taxon>
        <taxon>Vertebrata</taxon>
        <taxon>Euteleostomi</taxon>
        <taxon>Mammalia</taxon>
        <taxon>Eutheria</taxon>
        <taxon>Laurasiatheria</taxon>
        <taxon>Artiodactyla</taxon>
        <taxon>Whippomorpha</taxon>
        <taxon>Cetacea</taxon>
        <taxon>Mysticeti</taxon>
        <taxon>Eschrichtiidae</taxon>
        <taxon>Eschrichtius</taxon>
    </lineage>
</organism>
<protein>
    <submittedName>
        <fullName evidence="1">Uncharacterized protein</fullName>
    </submittedName>
</protein>
<dbReference type="InterPro" id="IPR009078">
    <property type="entry name" value="Ferritin-like_SF"/>
</dbReference>
<reference evidence="1 2" key="1">
    <citation type="submission" date="2022-11" db="EMBL/GenBank/DDBJ databases">
        <title>Whole genome sequence of Eschrichtius robustus ER-17-0199.</title>
        <authorList>
            <person name="Bruniche-Olsen A."/>
            <person name="Black A.N."/>
            <person name="Fields C.J."/>
            <person name="Walden K."/>
            <person name="Dewoody J.A."/>
        </authorList>
    </citation>
    <scope>NUCLEOTIDE SEQUENCE [LARGE SCALE GENOMIC DNA]</scope>
    <source>
        <strain evidence="1">ER-17-0199</strain>
        <tissue evidence="1">Blubber</tissue>
    </source>
</reference>
<gene>
    <name evidence="1" type="ORF">J1605_021121</name>
</gene>